<keyword evidence="3" id="KW-1185">Reference proteome</keyword>
<dbReference type="Proteomes" id="UP000235672">
    <property type="component" value="Unassembled WGS sequence"/>
</dbReference>
<sequence length="251" mass="28301">MSSASDDMGSLLDLSIADTEKSSCYSEDSQPRICFDEYCNFPIGDDICKACRLDRAIRKKRVSKSAKAQQAKEWVEEVNVQKYITNYTGEVFVGGATDRDAFVEEEKQVDIVEIEEDQGEANEYDGSDELNEEGRPELSDLVPKSFTSVWDISPDRSSPAEETPSPTEVSSKRYVRSDLGAFLEPRLSDLLDRTLEGQMEETTFVGGPEDDPFEELCSLCRSPVGDLIHQHVVRCQYAHDEQERMAALWTR</sequence>
<gene>
    <name evidence="2" type="ORF">NA56DRAFT_640451</name>
</gene>
<protein>
    <submittedName>
        <fullName evidence="2">Uncharacterized protein</fullName>
    </submittedName>
</protein>
<dbReference type="AlphaFoldDB" id="A0A2J6QN42"/>
<evidence type="ECO:0000313" key="3">
    <source>
        <dbReference type="Proteomes" id="UP000235672"/>
    </source>
</evidence>
<organism evidence="2 3">
    <name type="scientific">Hyaloscypha hepaticicola</name>
    <dbReference type="NCBI Taxonomy" id="2082293"/>
    <lineage>
        <taxon>Eukaryota</taxon>
        <taxon>Fungi</taxon>
        <taxon>Dikarya</taxon>
        <taxon>Ascomycota</taxon>
        <taxon>Pezizomycotina</taxon>
        <taxon>Leotiomycetes</taxon>
        <taxon>Helotiales</taxon>
        <taxon>Hyaloscyphaceae</taxon>
        <taxon>Hyaloscypha</taxon>
    </lineage>
</organism>
<dbReference type="EMBL" id="KZ613465">
    <property type="protein sequence ID" value="PMD27659.1"/>
    <property type="molecule type" value="Genomic_DNA"/>
</dbReference>
<feature type="compositionally biased region" description="Acidic residues" evidence="1">
    <location>
        <begin position="115"/>
        <end position="131"/>
    </location>
</feature>
<dbReference type="OrthoDB" id="3541652at2759"/>
<feature type="region of interest" description="Disordered" evidence="1">
    <location>
        <begin position="115"/>
        <end position="172"/>
    </location>
</feature>
<evidence type="ECO:0000313" key="2">
    <source>
        <dbReference type="EMBL" id="PMD27659.1"/>
    </source>
</evidence>
<reference evidence="2 3" key="1">
    <citation type="submission" date="2016-05" db="EMBL/GenBank/DDBJ databases">
        <title>A degradative enzymes factory behind the ericoid mycorrhizal symbiosis.</title>
        <authorList>
            <consortium name="DOE Joint Genome Institute"/>
            <person name="Martino E."/>
            <person name="Morin E."/>
            <person name="Grelet G."/>
            <person name="Kuo A."/>
            <person name="Kohler A."/>
            <person name="Daghino S."/>
            <person name="Barry K."/>
            <person name="Choi C."/>
            <person name="Cichocki N."/>
            <person name="Clum A."/>
            <person name="Copeland A."/>
            <person name="Hainaut M."/>
            <person name="Haridas S."/>
            <person name="Labutti K."/>
            <person name="Lindquist E."/>
            <person name="Lipzen A."/>
            <person name="Khouja H.-R."/>
            <person name="Murat C."/>
            <person name="Ohm R."/>
            <person name="Olson A."/>
            <person name="Spatafora J."/>
            <person name="Veneault-Fourrey C."/>
            <person name="Henrissat B."/>
            <person name="Grigoriev I."/>
            <person name="Martin F."/>
            <person name="Perotto S."/>
        </authorList>
    </citation>
    <scope>NUCLEOTIDE SEQUENCE [LARGE SCALE GENOMIC DNA]</scope>
    <source>
        <strain evidence="2 3">UAMH 7357</strain>
    </source>
</reference>
<name>A0A2J6QN42_9HELO</name>
<proteinExistence type="predicted"/>
<evidence type="ECO:0000256" key="1">
    <source>
        <dbReference type="SAM" id="MobiDB-lite"/>
    </source>
</evidence>
<accession>A0A2J6QN42</accession>